<dbReference type="InterPro" id="IPR027417">
    <property type="entry name" value="P-loop_NTPase"/>
</dbReference>
<dbReference type="NCBIfam" id="TIGR00972">
    <property type="entry name" value="3a0107s01c2"/>
    <property type="match status" value="1"/>
</dbReference>
<evidence type="ECO:0000256" key="1">
    <source>
        <dbReference type="ARBA" id="ARBA00022448"/>
    </source>
</evidence>
<evidence type="ECO:0000259" key="4">
    <source>
        <dbReference type="PROSITE" id="PS50893"/>
    </source>
</evidence>
<dbReference type="PROSITE" id="PS00211">
    <property type="entry name" value="ABC_TRANSPORTER_1"/>
    <property type="match status" value="1"/>
</dbReference>
<dbReference type="PANTHER" id="PTHR43423:SF1">
    <property type="entry name" value="ABC TRANSPORTER I FAMILY MEMBER 17"/>
    <property type="match status" value="1"/>
</dbReference>
<evidence type="ECO:0000313" key="6">
    <source>
        <dbReference type="Proteomes" id="UP000600363"/>
    </source>
</evidence>
<reference evidence="5" key="1">
    <citation type="journal article" date="2020" name="bioRxiv">
        <title>A rank-normalized archaeal taxonomy based on genome phylogeny resolves widespread incomplete and uneven classifications.</title>
        <authorList>
            <person name="Rinke C."/>
            <person name="Chuvochina M."/>
            <person name="Mussig A.J."/>
            <person name="Chaumeil P.-A."/>
            <person name="Waite D.W."/>
            <person name="Whitman W.B."/>
            <person name="Parks D.H."/>
            <person name="Hugenholtz P."/>
        </authorList>
    </citation>
    <scope>NUCLEOTIDE SEQUENCE</scope>
    <source>
        <strain evidence="5">UBA12518</strain>
    </source>
</reference>
<comment type="caution">
    <text evidence="5">The sequence shown here is derived from an EMBL/GenBank/DDBJ whole genome shotgun (WGS) entry which is preliminary data.</text>
</comment>
<dbReference type="PANTHER" id="PTHR43423">
    <property type="entry name" value="ABC TRANSPORTER I FAMILY MEMBER 17"/>
    <property type="match status" value="1"/>
</dbReference>
<dbReference type="Proteomes" id="UP000600363">
    <property type="component" value="Unassembled WGS sequence"/>
</dbReference>
<dbReference type="Pfam" id="PF00005">
    <property type="entry name" value="ABC_tran"/>
    <property type="match status" value="1"/>
</dbReference>
<dbReference type="GO" id="GO:0005524">
    <property type="term" value="F:ATP binding"/>
    <property type="evidence" value="ECO:0007669"/>
    <property type="project" value="UniProtKB-KW"/>
</dbReference>
<evidence type="ECO:0000256" key="3">
    <source>
        <dbReference type="ARBA" id="ARBA00022840"/>
    </source>
</evidence>
<evidence type="ECO:0000313" key="5">
    <source>
        <dbReference type="EMBL" id="HIH69410.1"/>
    </source>
</evidence>
<organism evidence="5 6">
    <name type="scientific">Methermicoccus shengliensis</name>
    <dbReference type="NCBI Taxonomy" id="660064"/>
    <lineage>
        <taxon>Archaea</taxon>
        <taxon>Methanobacteriati</taxon>
        <taxon>Methanobacteriota</taxon>
        <taxon>Stenosarchaea group</taxon>
        <taxon>Methanomicrobia</taxon>
        <taxon>Methanosarcinales</taxon>
        <taxon>Methermicoccaceae</taxon>
        <taxon>Methermicoccus</taxon>
    </lineage>
</organism>
<dbReference type="PROSITE" id="PS50893">
    <property type="entry name" value="ABC_TRANSPORTER_2"/>
    <property type="match status" value="1"/>
</dbReference>
<dbReference type="InterPro" id="IPR017871">
    <property type="entry name" value="ABC_transporter-like_CS"/>
</dbReference>
<name>A0A832VZJ8_9EURY</name>
<keyword evidence="2" id="KW-0547">Nucleotide-binding</keyword>
<dbReference type="CDD" id="cd03260">
    <property type="entry name" value="ABC_PstB_phosphate_transporter"/>
    <property type="match status" value="1"/>
</dbReference>
<keyword evidence="1" id="KW-0813">Transport</keyword>
<proteinExistence type="predicted"/>
<gene>
    <name evidence="5" type="ORF">HA299_02130</name>
</gene>
<dbReference type="InterPro" id="IPR005670">
    <property type="entry name" value="PstB-like"/>
</dbReference>
<protein>
    <submittedName>
        <fullName evidence="5">Phosphate ABC transporter ATP-binding protein</fullName>
    </submittedName>
</protein>
<keyword evidence="3 5" id="KW-0067">ATP-binding</keyword>
<dbReference type="SUPFAM" id="SSF52540">
    <property type="entry name" value="P-loop containing nucleoside triphosphate hydrolases"/>
    <property type="match status" value="1"/>
</dbReference>
<dbReference type="InterPro" id="IPR003439">
    <property type="entry name" value="ABC_transporter-like_ATP-bd"/>
</dbReference>
<dbReference type="Gene3D" id="3.40.50.300">
    <property type="entry name" value="P-loop containing nucleotide triphosphate hydrolases"/>
    <property type="match status" value="1"/>
</dbReference>
<dbReference type="GO" id="GO:0005315">
    <property type="term" value="F:phosphate transmembrane transporter activity"/>
    <property type="evidence" value="ECO:0007669"/>
    <property type="project" value="InterPro"/>
</dbReference>
<sequence>MNAVETKDLHVYYGNNHIIKGVNLEIPKKVVFAIMGPSGCGKSTLLRAFNRLLELNSNTRVEGDIELMGKSIFEMNPIEVRRRIGMVFQQPNPFPHMSIQDNVTLGLRLNKLVKSKKELYEAAEWALRKAALWDEVKDRLRSPASELSGGQMQRLCIARALAMKPQVLLMDEPTANLDPIATEKIEELIYELSKDYTVVIVTHSPSQAARVSDFTAFVYMGELIEVERTEKIFEHPKERLTEKYLTGRIG</sequence>
<dbReference type="AlphaFoldDB" id="A0A832VZJ8"/>
<evidence type="ECO:0000256" key="2">
    <source>
        <dbReference type="ARBA" id="ARBA00022741"/>
    </source>
</evidence>
<feature type="domain" description="ABC transporter" evidence="4">
    <location>
        <begin position="4"/>
        <end position="245"/>
    </location>
</feature>
<dbReference type="InterPro" id="IPR003593">
    <property type="entry name" value="AAA+_ATPase"/>
</dbReference>
<dbReference type="SMART" id="SM00382">
    <property type="entry name" value="AAA"/>
    <property type="match status" value="1"/>
</dbReference>
<dbReference type="GO" id="GO:0016887">
    <property type="term" value="F:ATP hydrolysis activity"/>
    <property type="evidence" value="ECO:0007669"/>
    <property type="project" value="InterPro"/>
</dbReference>
<dbReference type="EMBL" id="DUIH01000009">
    <property type="protein sequence ID" value="HIH69410.1"/>
    <property type="molecule type" value="Genomic_DNA"/>
</dbReference>
<dbReference type="GO" id="GO:0016020">
    <property type="term" value="C:membrane"/>
    <property type="evidence" value="ECO:0007669"/>
    <property type="project" value="InterPro"/>
</dbReference>
<accession>A0A832VZJ8</accession>
<dbReference type="NCBIfam" id="NF010860">
    <property type="entry name" value="PRK14267.1"/>
    <property type="match status" value="1"/>
</dbReference>
<dbReference type="RefSeq" id="WP_042685346.1">
    <property type="nucleotide sequence ID" value="NZ_DUIH01000009.1"/>
</dbReference>
<dbReference type="GO" id="GO:0035435">
    <property type="term" value="P:phosphate ion transmembrane transport"/>
    <property type="evidence" value="ECO:0007669"/>
    <property type="project" value="InterPro"/>
</dbReference>